<accession>A0A7Y9J2Y6</accession>
<organism evidence="1 2">
    <name type="scientific">Kineococcus aurantiacus</name>
    <dbReference type="NCBI Taxonomy" id="37633"/>
    <lineage>
        <taxon>Bacteria</taxon>
        <taxon>Bacillati</taxon>
        <taxon>Actinomycetota</taxon>
        <taxon>Actinomycetes</taxon>
        <taxon>Kineosporiales</taxon>
        <taxon>Kineosporiaceae</taxon>
        <taxon>Kineococcus</taxon>
    </lineage>
</organism>
<comment type="caution">
    <text evidence="1">The sequence shown here is derived from an EMBL/GenBank/DDBJ whole genome shotgun (WGS) entry which is preliminary data.</text>
</comment>
<dbReference type="Proteomes" id="UP000521922">
    <property type="component" value="Unassembled WGS sequence"/>
</dbReference>
<keyword evidence="2" id="KW-1185">Reference proteome</keyword>
<protein>
    <recommendedName>
        <fullName evidence="3">Phage protein D</fullName>
    </recommendedName>
</protein>
<dbReference type="EMBL" id="JACCBB010000001">
    <property type="protein sequence ID" value="NYD24669.1"/>
    <property type="molecule type" value="Genomic_DNA"/>
</dbReference>
<dbReference type="RefSeq" id="WP_179755213.1">
    <property type="nucleotide sequence ID" value="NZ_BAAAGN010000013.1"/>
</dbReference>
<evidence type="ECO:0000313" key="1">
    <source>
        <dbReference type="EMBL" id="NYD24669.1"/>
    </source>
</evidence>
<dbReference type="AlphaFoldDB" id="A0A7Y9J2Y6"/>
<name>A0A7Y9J2Y6_9ACTN</name>
<sequence>MIDRVQLNLLAGTLLPLPVPSSIVQAVKSVQVTVASGQRSGFQIVLAASKTSPITTTMLPAGLLDPGVRVVVVVTVNGLPHVLMDGVVTRQEAGFSDQVGQSAVTLTGEDLTVLMDLDKRQGVPFPPLPAAGQVLWLLKSYLLLGVVPTVVPELFPDVPIPTDRIKTQDGTDFEFIQKLARDNGYVFYLDPGPLPGASRAYWGPEIRIGVPQPALSVDMDASSNVDRLTFSLDGLQGTQVTVRVQEPTTKIAVEVPVPEVSLLQPPLALRPAPRLKTEPLSGTAKDSPVLALAKGLARKTQSSDAVTGSGQLNVLRYGHVLSPRGLVGVRGAGTAYDGLYYVKSVTHDLKPGEYTQSFTLAREGLVSTTPVVPV</sequence>
<evidence type="ECO:0000313" key="2">
    <source>
        <dbReference type="Proteomes" id="UP000521922"/>
    </source>
</evidence>
<reference evidence="1 2" key="1">
    <citation type="submission" date="2020-07" db="EMBL/GenBank/DDBJ databases">
        <title>Sequencing the genomes of 1000 actinobacteria strains.</title>
        <authorList>
            <person name="Klenk H.-P."/>
        </authorList>
    </citation>
    <scope>NUCLEOTIDE SEQUENCE [LARGE SCALE GENOMIC DNA]</scope>
    <source>
        <strain evidence="1 2">DSM 7487</strain>
    </source>
</reference>
<gene>
    <name evidence="1" type="ORF">BJ968_004209</name>
</gene>
<evidence type="ECO:0008006" key="3">
    <source>
        <dbReference type="Google" id="ProtNLM"/>
    </source>
</evidence>
<proteinExistence type="predicted"/>